<dbReference type="PROSITE" id="PS51526">
    <property type="entry name" value="RFX_DBD"/>
    <property type="match status" value="1"/>
</dbReference>
<evidence type="ECO:0008006" key="9">
    <source>
        <dbReference type="Google" id="ProtNLM"/>
    </source>
</evidence>
<dbReference type="CDD" id="cd16100">
    <property type="entry name" value="ARID"/>
    <property type="match status" value="1"/>
</dbReference>
<dbReference type="InterPro" id="IPR052406">
    <property type="entry name" value="Chromatin_Remodeling_Comp"/>
</dbReference>
<accession>A0A0W4ZBE6</accession>
<comment type="caution">
    <text evidence="7">The sequence shown here is derived from an EMBL/GenBank/DDBJ whole genome shotgun (WGS) entry which is preliminary data.</text>
</comment>
<dbReference type="PANTHER" id="PTHR22970">
    <property type="entry name" value="AT-RICH INTERACTIVE DOMAIN-CONTAINING PROTEIN 2"/>
    <property type="match status" value="1"/>
</dbReference>
<sequence length="802" mass="91681">MRGKGLIKITDDDDIERSQEYNEFIKELEAYHIKRGTGTFVREPIIGPHRIDLLKLYKRVIELGGYDKVSSEKSWWKNLSNHYKLPPMSNAGYLLKSIYYKNLAAWEMEKHWKKTPPAPEHLEFQTAKGGDIMTRTAENYQVTTKEDVRPDSSSSPMPLVRNLRAAPVPRTFYQPDERLTQARSALQKQAQQQLQMQAQQQPFSTHFATLTFPENVNNKLQPQPVITPANTHALEYLRNSTYGSQNGAKIGAGIQGAPFMVRIALALKSGLVSELDWALHHLVRLSYEQGNNLRFDRIPDLAETLIKKLYEFLKQVSRKEMEFDEENDDWSMDYQSRKALDKILEAALILRNLALLSDNASYLARLEMTHPTLVLGIKQMNDFSFIELKHYCMDIIEAVSFYTIINDENDDLYLSLCELLQCDDRAMLIGALRALARLALHDTNNRLLQNISPYILYRVRLLLSLDDEELLGSALDFMYQYTTYKANTQSILELEDIHDLIDQLVRLMMFQAEEKETHVSLSTDIKQYIPTGPPPLPAEIVQELLGFGEPDRAVKWMRVCYQESSNDDITQMHLWQSYQARFSPFIAAGRPLLSAADLIKIASRAFPKAKAMVLNAPEGQNFIIRGVRPREIAISIKGESYVSCKWVVETNDSGICGSQFPNSQELFKHIIDHHLPEVRLLSSSAPPLVCKWFDCTRFTLPGEKDRFIVLSHLRTHIPDKLTQFVSSSLWENISIHTKTTAVDERGEAIGVALTATLILRNLAKSKHRQDLFINIENSIIHVVAENPVLSTYLSELLVEIRC</sequence>
<name>A0A0W4ZBE6_PNEC8</name>
<proteinExistence type="predicted"/>
<keyword evidence="1" id="KW-0156">Chromatin regulator</keyword>
<dbReference type="GO" id="GO:0016586">
    <property type="term" value="C:RSC-type complex"/>
    <property type="evidence" value="ECO:0007669"/>
    <property type="project" value="TreeGrafter"/>
</dbReference>
<dbReference type="SUPFAM" id="SSF48371">
    <property type="entry name" value="ARM repeat"/>
    <property type="match status" value="1"/>
</dbReference>
<dbReference type="SMART" id="SM00501">
    <property type="entry name" value="BRIGHT"/>
    <property type="match status" value="1"/>
</dbReference>
<dbReference type="InterPro" id="IPR016024">
    <property type="entry name" value="ARM-type_fold"/>
</dbReference>
<dbReference type="InterPro" id="IPR011989">
    <property type="entry name" value="ARM-like"/>
</dbReference>
<dbReference type="InterPro" id="IPR001606">
    <property type="entry name" value="ARID_dom"/>
</dbReference>
<evidence type="ECO:0000256" key="3">
    <source>
        <dbReference type="ARBA" id="ARBA00023163"/>
    </source>
</evidence>
<dbReference type="InterPro" id="IPR003150">
    <property type="entry name" value="DNA-bd_RFX"/>
</dbReference>
<dbReference type="Gene3D" id="3.30.160.60">
    <property type="entry name" value="Classic Zinc Finger"/>
    <property type="match status" value="1"/>
</dbReference>
<dbReference type="Gene3D" id="1.25.10.10">
    <property type="entry name" value="Leucine-rich Repeat Variant"/>
    <property type="match status" value="1"/>
</dbReference>
<feature type="domain" description="RFX-type winged-helix" evidence="6">
    <location>
        <begin position="553"/>
        <end position="631"/>
    </location>
</feature>
<keyword evidence="8" id="KW-1185">Reference proteome</keyword>
<evidence type="ECO:0000259" key="6">
    <source>
        <dbReference type="PROSITE" id="PS51526"/>
    </source>
</evidence>
<dbReference type="SUPFAM" id="SSF46774">
    <property type="entry name" value="ARID-like"/>
    <property type="match status" value="1"/>
</dbReference>
<dbReference type="Proteomes" id="UP000054454">
    <property type="component" value="Unassembled WGS sequence"/>
</dbReference>
<dbReference type="PROSITE" id="PS51011">
    <property type="entry name" value="ARID"/>
    <property type="match status" value="1"/>
</dbReference>
<keyword evidence="4" id="KW-0539">Nucleus</keyword>
<dbReference type="Pfam" id="PF01388">
    <property type="entry name" value="ARID"/>
    <property type="match status" value="1"/>
</dbReference>
<dbReference type="RefSeq" id="XP_018224377.1">
    <property type="nucleotide sequence ID" value="XM_018371887.1"/>
</dbReference>
<dbReference type="GeneID" id="28938090"/>
<dbReference type="PANTHER" id="PTHR22970:SF14">
    <property type="entry name" value="AT-RICH INTERACTIVE DOMAIN-CONTAINING PROTEIN 2"/>
    <property type="match status" value="1"/>
</dbReference>
<evidence type="ECO:0000313" key="7">
    <source>
        <dbReference type="EMBL" id="KTW25768.1"/>
    </source>
</evidence>
<dbReference type="AlphaFoldDB" id="A0A0W4ZBE6"/>
<dbReference type="GO" id="GO:0006355">
    <property type="term" value="P:regulation of DNA-templated transcription"/>
    <property type="evidence" value="ECO:0007669"/>
    <property type="project" value="InterPro"/>
</dbReference>
<organism evidence="7 8">
    <name type="scientific">Pneumocystis carinii (strain B80)</name>
    <name type="common">Rat pneumocystis pneumonia agent</name>
    <name type="synonym">Pneumocystis carinii f. sp. carinii</name>
    <dbReference type="NCBI Taxonomy" id="1408658"/>
    <lineage>
        <taxon>Eukaryota</taxon>
        <taxon>Fungi</taxon>
        <taxon>Dikarya</taxon>
        <taxon>Ascomycota</taxon>
        <taxon>Taphrinomycotina</taxon>
        <taxon>Pneumocystomycetes</taxon>
        <taxon>Pneumocystaceae</taxon>
        <taxon>Pneumocystis</taxon>
    </lineage>
</organism>
<dbReference type="InterPro" id="IPR036431">
    <property type="entry name" value="ARID_dom_sf"/>
</dbReference>
<evidence type="ECO:0000256" key="4">
    <source>
        <dbReference type="ARBA" id="ARBA00023242"/>
    </source>
</evidence>
<dbReference type="OrthoDB" id="338531at2759"/>
<evidence type="ECO:0000256" key="1">
    <source>
        <dbReference type="ARBA" id="ARBA00022853"/>
    </source>
</evidence>
<dbReference type="SMART" id="SM01014">
    <property type="entry name" value="ARID"/>
    <property type="match status" value="1"/>
</dbReference>
<dbReference type="EMBL" id="LFVZ01000016">
    <property type="protein sequence ID" value="KTW25768.1"/>
    <property type="molecule type" value="Genomic_DNA"/>
</dbReference>
<keyword evidence="2" id="KW-0805">Transcription regulation</keyword>
<dbReference type="Gene3D" id="1.10.150.60">
    <property type="entry name" value="ARID DNA-binding domain"/>
    <property type="match status" value="1"/>
</dbReference>
<dbReference type="GO" id="GO:0006325">
    <property type="term" value="P:chromatin organization"/>
    <property type="evidence" value="ECO:0007669"/>
    <property type="project" value="UniProtKB-KW"/>
</dbReference>
<evidence type="ECO:0000313" key="8">
    <source>
        <dbReference type="Proteomes" id="UP000054454"/>
    </source>
</evidence>
<evidence type="ECO:0000259" key="5">
    <source>
        <dbReference type="PROSITE" id="PS51011"/>
    </source>
</evidence>
<dbReference type="GO" id="GO:0003677">
    <property type="term" value="F:DNA binding"/>
    <property type="evidence" value="ECO:0007669"/>
    <property type="project" value="InterPro"/>
</dbReference>
<gene>
    <name evidence="7" type="ORF">T552_03381</name>
</gene>
<evidence type="ECO:0000256" key="2">
    <source>
        <dbReference type="ARBA" id="ARBA00023015"/>
    </source>
</evidence>
<dbReference type="VEuPathDB" id="FungiDB:T552_03381"/>
<protein>
    <recommendedName>
        <fullName evidence="9">ARID domain-containing protein</fullName>
    </recommendedName>
</protein>
<feature type="domain" description="ARID" evidence="5">
    <location>
        <begin position="18"/>
        <end position="111"/>
    </location>
</feature>
<keyword evidence="3" id="KW-0804">Transcription</keyword>
<reference evidence="8" key="1">
    <citation type="journal article" date="2016" name="Nat. Commun.">
        <title>Genome analysis of three Pneumocystis species reveals adaptation mechanisms to life exclusively in mammalian hosts.</title>
        <authorList>
            <person name="Ma L."/>
            <person name="Chen Z."/>
            <person name="Huang D.W."/>
            <person name="Kutty G."/>
            <person name="Ishihara M."/>
            <person name="Wang H."/>
            <person name="Abouelleil A."/>
            <person name="Bishop L."/>
            <person name="Davey E."/>
            <person name="Deng R."/>
            <person name="Deng X."/>
            <person name="Fan L."/>
            <person name="Fantoni G."/>
            <person name="Fitzgerald M."/>
            <person name="Gogineni E."/>
            <person name="Goldberg J.M."/>
            <person name="Handley G."/>
            <person name="Hu X."/>
            <person name="Huber C."/>
            <person name="Jiao X."/>
            <person name="Jones K."/>
            <person name="Levin J.Z."/>
            <person name="Liu Y."/>
            <person name="Macdonald P."/>
            <person name="Melnikov A."/>
            <person name="Raley C."/>
            <person name="Sassi M."/>
            <person name="Sherman B.T."/>
            <person name="Song X."/>
            <person name="Sykes S."/>
            <person name="Tran B."/>
            <person name="Walsh L."/>
            <person name="Xia Y."/>
            <person name="Yang J."/>
            <person name="Young S."/>
            <person name="Zeng Q."/>
            <person name="Zheng X."/>
            <person name="Stephens R."/>
            <person name="Nusbaum C."/>
            <person name="Birren B.W."/>
            <person name="Azadi P."/>
            <person name="Lempicki R.A."/>
            <person name="Cuomo C.A."/>
            <person name="Kovacs J.A."/>
        </authorList>
    </citation>
    <scope>NUCLEOTIDE SEQUENCE [LARGE SCALE GENOMIC DNA]</scope>
    <source>
        <strain evidence="8">B80</strain>
    </source>
</reference>